<proteinExistence type="predicted"/>
<accession>A0AC35GH73</accession>
<dbReference type="Proteomes" id="UP000887580">
    <property type="component" value="Unplaced"/>
</dbReference>
<evidence type="ECO:0000313" key="2">
    <source>
        <dbReference type="WBParaSite" id="PS1159_v2.g5107.t1"/>
    </source>
</evidence>
<sequence length="283" mass="33643">MEFSVFDNASLTKHSLHIEILENIDDLWPEGMTFPYFFKYQMPVTQKLIKHLEEFNTEPIPSWMYLAYPEAKKLLERRDPGMILKMDLSKIMKLENQINPYTVPYSFNIWLKEIEDAKLEFESIEVLKKDEISYTVPGEYFKPTVTFIMSKNTLKTFCHRYTEHVEPLREIFEYISSLCLPGARVILIDDDCRSISINEILQLQIERKKFITIFCKFLPLQNMDEFYVEVKINIEKMYEYPVKIHVLPEGVGLEPQEKLWDNDEPNLEQNLYNCILGKEPLDE</sequence>
<dbReference type="WBParaSite" id="PS1159_v2.g5107.t1">
    <property type="protein sequence ID" value="PS1159_v2.g5107.t1"/>
    <property type="gene ID" value="PS1159_v2.g5107"/>
</dbReference>
<name>A0AC35GH73_9BILA</name>
<protein>
    <submittedName>
        <fullName evidence="2">Uncharacterized protein</fullName>
    </submittedName>
</protein>
<evidence type="ECO:0000313" key="1">
    <source>
        <dbReference type="Proteomes" id="UP000887580"/>
    </source>
</evidence>
<reference evidence="2" key="1">
    <citation type="submission" date="2022-11" db="UniProtKB">
        <authorList>
            <consortium name="WormBaseParasite"/>
        </authorList>
    </citation>
    <scope>IDENTIFICATION</scope>
</reference>
<organism evidence="1 2">
    <name type="scientific">Panagrolaimus sp. PS1159</name>
    <dbReference type="NCBI Taxonomy" id="55785"/>
    <lineage>
        <taxon>Eukaryota</taxon>
        <taxon>Metazoa</taxon>
        <taxon>Ecdysozoa</taxon>
        <taxon>Nematoda</taxon>
        <taxon>Chromadorea</taxon>
        <taxon>Rhabditida</taxon>
        <taxon>Tylenchina</taxon>
        <taxon>Panagrolaimomorpha</taxon>
        <taxon>Panagrolaimoidea</taxon>
        <taxon>Panagrolaimidae</taxon>
        <taxon>Panagrolaimus</taxon>
    </lineage>
</organism>